<comment type="catalytic activity">
    <reaction evidence="1 9">
        <text>a 4-O-methyl-thymidine in DNA + L-cysteinyl-[protein] = a thymidine in DNA + S-methyl-L-cysteinyl-[protein]</text>
        <dbReference type="Rhea" id="RHEA:53428"/>
        <dbReference type="Rhea" id="RHEA-COMP:10131"/>
        <dbReference type="Rhea" id="RHEA-COMP:10132"/>
        <dbReference type="Rhea" id="RHEA-COMP:13555"/>
        <dbReference type="Rhea" id="RHEA-COMP:13556"/>
        <dbReference type="ChEBI" id="CHEBI:29950"/>
        <dbReference type="ChEBI" id="CHEBI:82612"/>
        <dbReference type="ChEBI" id="CHEBI:137386"/>
        <dbReference type="ChEBI" id="CHEBI:137387"/>
        <dbReference type="EC" id="2.1.1.63"/>
    </reaction>
</comment>
<comment type="caution">
    <text evidence="13">The sequence shown here is derived from an EMBL/GenBank/DDBJ whole genome shotgun (WGS) entry which is preliminary data.</text>
</comment>
<gene>
    <name evidence="13" type="ORF">H9871_05070</name>
</gene>
<evidence type="ECO:0000259" key="11">
    <source>
        <dbReference type="Pfam" id="PF01035"/>
    </source>
</evidence>
<comment type="catalytic activity">
    <reaction evidence="8 9">
        <text>a 6-O-methyl-2'-deoxyguanosine in DNA + L-cysteinyl-[protein] = S-methyl-L-cysteinyl-[protein] + a 2'-deoxyguanosine in DNA</text>
        <dbReference type="Rhea" id="RHEA:24000"/>
        <dbReference type="Rhea" id="RHEA-COMP:10131"/>
        <dbReference type="Rhea" id="RHEA-COMP:10132"/>
        <dbReference type="Rhea" id="RHEA-COMP:11367"/>
        <dbReference type="Rhea" id="RHEA-COMP:11368"/>
        <dbReference type="ChEBI" id="CHEBI:29950"/>
        <dbReference type="ChEBI" id="CHEBI:82612"/>
        <dbReference type="ChEBI" id="CHEBI:85445"/>
        <dbReference type="ChEBI" id="CHEBI:85448"/>
        <dbReference type="EC" id="2.1.1.63"/>
    </reaction>
</comment>
<dbReference type="Pfam" id="PF02870">
    <property type="entry name" value="Methyltransf_1N"/>
    <property type="match status" value="1"/>
</dbReference>
<dbReference type="InterPro" id="IPR001497">
    <property type="entry name" value="MethylDNA_cys_MeTrfase_AS"/>
</dbReference>
<dbReference type="GO" id="GO:0005737">
    <property type="term" value="C:cytoplasm"/>
    <property type="evidence" value="ECO:0007669"/>
    <property type="project" value="UniProtKB-SubCell"/>
</dbReference>
<evidence type="ECO:0000256" key="2">
    <source>
        <dbReference type="ARBA" id="ARBA00008711"/>
    </source>
</evidence>
<evidence type="ECO:0000256" key="7">
    <source>
        <dbReference type="ARBA" id="ARBA00023204"/>
    </source>
</evidence>
<dbReference type="GO" id="GO:0032259">
    <property type="term" value="P:methylation"/>
    <property type="evidence" value="ECO:0007669"/>
    <property type="project" value="UniProtKB-KW"/>
</dbReference>
<reference evidence="13" key="2">
    <citation type="submission" date="2021-04" db="EMBL/GenBank/DDBJ databases">
        <authorList>
            <person name="Gilroy R."/>
        </authorList>
    </citation>
    <scope>NUCLEOTIDE SEQUENCE</scope>
    <source>
        <strain evidence="13">ChiHejej3B27-3195</strain>
    </source>
</reference>
<dbReference type="Gene3D" id="1.10.10.10">
    <property type="entry name" value="Winged helix-like DNA-binding domain superfamily/Winged helix DNA-binding domain"/>
    <property type="match status" value="1"/>
</dbReference>
<dbReference type="GO" id="GO:0003908">
    <property type="term" value="F:methylated-DNA-[protein]-cysteine S-methyltransferase activity"/>
    <property type="evidence" value="ECO:0007669"/>
    <property type="project" value="UniProtKB-UniRule"/>
</dbReference>
<protein>
    <recommendedName>
        <fullName evidence="9">Methylated-DNA--protein-cysteine methyltransferase</fullName>
        <ecNumber evidence="9">2.1.1.63</ecNumber>
    </recommendedName>
    <alternativeName>
        <fullName evidence="9">6-O-methylguanine-DNA methyltransferase</fullName>
        <shortName evidence="9">MGMT</shortName>
    </alternativeName>
    <alternativeName>
        <fullName evidence="9">O-6-methylguanine-DNA-alkyltransferase</fullName>
    </alternativeName>
</protein>
<organism evidence="13 14">
    <name type="scientific">Candidatus Nesterenkonia stercoripullorum</name>
    <dbReference type="NCBI Taxonomy" id="2838701"/>
    <lineage>
        <taxon>Bacteria</taxon>
        <taxon>Bacillati</taxon>
        <taxon>Actinomycetota</taxon>
        <taxon>Actinomycetes</taxon>
        <taxon>Micrococcales</taxon>
        <taxon>Micrococcaceae</taxon>
        <taxon>Nesterenkonia</taxon>
    </lineage>
</organism>
<dbReference type="InterPro" id="IPR014048">
    <property type="entry name" value="MethylDNA_cys_MeTrfase_DNA-bd"/>
</dbReference>
<dbReference type="InterPro" id="IPR008332">
    <property type="entry name" value="MethylG_MeTrfase_N"/>
</dbReference>
<accession>A0A9D1S2C7</accession>
<evidence type="ECO:0000256" key="5">
    <source>
        <dbReference type="ARBA" id="ARBA00022679"/>
    </source>
</evidence>
<dbReference type="InterPro" id="IPR036631">
    <property type="entry name" value="MGMT_N_sf"/>
</dbReference>
<evidence type="ECO:0000256" key="8">
    <source>
        <dbReference type="ARBA" id="ARBA00049348"/>
    </source>
</evidence>
<comment type="subcellular location">
    <subcellularLocation>
        <location evidence="9">Cytoplasm</location>
    </subcellularLocation>
</comment>
<dbReference type="SUPFAM" id="SSF46767">
    <property type="entry name" value="Methylated DNA-protein cysteine methyltransferase, C-terminal domain"/>
    <property type="match status" value="1"/>
</dbReference>
<evidence type="ECO:0000313" key="13">
    <source>
        <dbReference type="EMBL" id="HIW99495.1"/>
    </source>
</evidence>
<dbReference type="NCBIfam" id="TIGR00589">
    <property type="entry name" value="ogt"/>
    <property type="match status" value="1"/>
</dbReference>
<evidence type="ECO:0000256" key="6">
    <source>
        <dbReference type="ARBA" id="ARBA00022763"/>
    </source>
</evidence>
<keyword evidence="5 9" id="KW-0808">Transferase</keyword>
<evidence type="ECO:0000313" key="14">
    <source>
        <dbReference type="Proteomes" id="UP000824151"/>
    </source>
</evidence>
<dbReference type="FunFam" id="1.10.10.10:FF:000214">
    <property type="entry name" value="Methylated-DNA--protein-cysteine methyltransferase"/>
    <property type="match status" value="1"/>
</dbReference>
<name>A0A9D1S2C7_9MICC</name>
<proteinExistence type="inferred from homology"/>
<dbReference type="EC" id="2.1.1.63" evidence="9"/>
<keyword evidence="6 9" id="KW-0227">DNA damage</keyword>
<feature type="compositionally biased region" description="Polar residues" evidence="10">
    <location>
        <begin position="1"/>
        <end position="11"/>
    </location>
</feature>
<feature type="region of interest" description="Disordered" evidence="10">
    <location>
        <begin position="1"/>
        <end position="33"/>
    </location>
</feature>
<evidence type="ECO:0000256" key="9">
    <source>
        <dbReference type="HAMAP-Rule" id="MF_00772"/>
    </source>
</evidence>
<dbReference type="CDD" id="cd06445">
    <property type="entry name" value="ATase"/>
    <property type="match status" value="1"/>
</dbReference>
<keyword evidence="3 9" id="KW-0963">Cytoplasm</keyword>
<dbReference type="PROSITE" id="PS00374">
    <property type="entry name" value="MGMT"/>
    <property type="match status" value="1"/>
</dbReference>
<sequence length="239" mass="25915">MNNTSPQTRQPSSDEPRSAPSAAEPDQTVPDESLFPVPAADLERLRTQLERHAAAADLLDVAYRTVDTPLGALLLAATDKGLLRVAFAREGFDDVLATIAHRVSPRVLQAPARLDQVAREVDEYFAGTRRDFDIVVDHALSSGFRLRVQSKLPQIAYGRTLSYRELAELSGSPKAVRAVGSACATNPLPIVVPCHRVLRSDGGLGGYIGGLDAKTMLLELEKTPEQHQTTTTRAERSLP</sequence>
<reference evidence="13" key="1">
    <citation type="journal article" date="2021" name="PeerJ">
        <title>Extensive microbial diversity within the chicken gut microbiome revealed by metagenomics and culture.</title>
        <authorList>
            <person name="Gilroy R."/>
            <person name="Ravi A."/>
            <person name="Getino M."/>
            <person name="Pursley I."/>
            <person name="Horton D.L."/>
            <person name="Alikhan N.F."/>
            <person name="Baker D."/>
            <person name="Gharbi K."/>
            <person name="Hall N."/>
            <person name="Watson M."/>
            <person name="Adriaenssens E.M."/>
            <person name="Foster-Nyarko E."/>
            <person name="Jarju S."/>
            <person name="Secka A."/>
            <person name="Antonio M."/>
            <person name="Oren A."/>
            <person name="Chaudhuri R.R."/>
            <person name="La Ragione R."/>
            <person name="Hildebrand F."/>
            <person name="Pallen M.J."/>
        </authorList>
    </citation>
    <scope>NUCLEOTIDE SEQUENCE</scope>
    <source>
        <strain evidence="13">ChiHejej3B27-3195</strain>
    </source>
</reference>
<dbReference type="InterPro" id="IPR036217">
    <property type="entry name" value="MethylDNA_cys_MeTrfase_DNAb"/>
</dbReference>
<dbReference type="PANTHER" id="PTHR10815:SF13">
    <property type="entry name" value="METHYLATED-DNA--PROTEIN-CYSTEINE METHYLTRANSFERASE"/>
    <property type="match status" value="1"/>
</dbReference>
<evidence type="ECO:0000256" key="4">
    <source>
        <dbReference type="ARBA" id="ARBA00022603"/>
    </source>
</evidence>
<comment type="function">
    <text evidence="9">Involved in the cellular defense against the biological effects of O6-methylguanine (O6-MeG) and O4-methylthymine (O4-MeT) in DNA. Repairs the methylated nucleobase in DNA by stoichiometrically transferring the methyl group to a cysteine residue in the enzyme. This is a suicide reaction: the enzyme is irreversibly inactivated.</text>
</comment>
<dbReference type="GO" id="GO:0006307">
    <property type="term" value="P:DNA alkylation repair"/>
    <property type="evidence" value="ECO:0007669"/>
    <property type="project" value="UniProtKB-UniRule"/>
</dbReference>
<keyword evidence="7 9" id="KW-0234">DNA repair</keyword>
<evidence type="ECO:0000259" key="12">
    <source>
        <dbReference type="Pfam" id="PF02870"/>
    </source>
</evidence>
<dbReference type="InterPro" id="IPR036388">
    <property type="entry name" value="WH-like_DNA-bd_sf"/>
</dbReference>
<dbReference type="HAMAP" id="MF_00772">
    <property type="entry name" value="OGT"/>
    <property type="match status" value="1"/>
</dbReference>
<feature type="active site" description="Nucleophile; methyl group acceptor" evidence="9">
    <location>
        <position position="194"/>
    </location>
</feature>
<dbReference type="Pfam" id="PF01035">
    <property type="entry name" value="DNA_binding_1"/>
    <property type="match status" value="1"/>
</dbReference>
<comment type="similarity">
    <text evidence="2 9">Belongs to the MGMT family.</text>
</comment>
<dbReference type="PANTHER" id="PTHR10815">
    <property type="entry name" value="METHYLATED-DNA--PROTEIN-CYSTEINE METHYLTRANSFERASE"/>
    <property type="match status" value="1"/>
</dbReference>
<feature type="domain" description="Methylguanine DNA methyltransferase ribonuclease-like" evidence="12">
    <location>
        <begin position="62"/>
        <end position="137"/>
    </location>
</feature>
<evidence type="ECO:0000256" key="10">
    <source>
        <dbReference type="SAM" id="MobiDB-lite"/>
    </source>
</evidence>
<dbReference type="SUPFAM" id="SSF53155">
    <property type="entry name" value="Methylated DNA-protein cysteine methyltransferase domain"/>
    <property type="match status" value="1"/>
</dbReference>
<dbReference type="Proteomes" id="UP000824151">
    <property type="component" value="Unassembled WGS sequence"/>
</dbReference>
<evidence type="ECO:0000256" key="3">
    <source>
        <dbReference type="ARBA" id="ARBA00022490"/>
    </source>
</evidence>
<dbReference type="EMBL" id="DXGD01000183">
    <property type="protein sequence ID" value="HIW99495.1"/>
    <property type="molecule type" value="Genomic_DNA"/>
</dbReference>
<keyword evidence="4 9" id="KW-0489">Methyltransferase</keyword>
<evidence type="ECO:0000256" key="1">
    <source>
        <dbReference type="ARBA" id="ARBA00001286"/>
    </source>
</evidence>
<dbReference type="AlphaFoldDB" id="A0A9D1S2C7"/>
<feature type="domain" description="Methylated-DNA-[protein]-cysteine S-methyltransferase DNA binding" evidence="11">
    <location>
        <begin position="144"/>
        <end position="222"/>
    </location>
</feature>
<dbReference type="InterPro" id="IPR023546">
    <property type="entry name" value="MGMT"/>
</dbReference>
<comment type="miscellaneous">
    <text evidence="9">This enzyme catalyzes only one turnover and therefore is not strictly catalytic. According to one definition, an enzyme is a biocatalyst that acts repeatedly and over many reaction cycles.</text>
</comment>
<dbReference type="Gene3D" id="3.30.160.70">
    <property type="entry name" value="Methylated DNA-protein cysteine methyltransferase domain"/>
    <property type="match status" value="1"/>
</dbReference>